<protein>
    <submittedName>
        <fullName evidence="6">Amino acid/amide ABC transporter ATP-binding protein 1, HAAT family</fullName>
    </submittedName>
</protein>
<dbReference type="InterPro" id="IPR003439">
    <property type="entry name" value="ABC_transporter-like_ATP-bd"/>
</dbReference>
<reference evidence="6 7" key="1">
    <citation type="submission" date="2017-08" db="EMBL/GenBank/DDBJ databases">
        <authorList>
            <person name="de Groot N.N."/>
        </authorList>
    </citation>
    <scope>NUCLEOTIDE SEQUENCE [LARGE SCALE GENOMIC DNA]</scope>
    <source>
        <strain evidence="6 7">USBA 352</strain>
    </source>
</reference>
<dbReference type="EMBL" id="OBML01000002">
    <property type="protein sequence ID" value="SOB96804.1"/>
    <property type="molecule type" value="Genomic_DNA"/>
</dbReference>
<dbReference type="Proteomes" id="UP000219331">
    <property type="component" value="Unassembled WGS sequence"/>
</dbReference>
<dbReference type="InterPro" id="IPR032823">
    <property type="entry name" value="BCA_ABC_TP_C"/>
</dbReference>
<dbReference type="Pfam" id="PF00005">
    <property type="entry name" value="ABC_tran"/>
    <property type="match status" value="1"/>
</dbReference>
<dbReference type="PANTHER" id="PTHR45772:SF2">
    <property type="entry name" value="ABC TRANSPORTER ATP-BINDING PROTEIN"/>
    <property type="match status" value="1"/>
</dbReference>
<name>A0A285RSD4_9HYPH</name>
<evidence type="ECO:0000313" key="6">
    <source>
        <dbReference type="EMBL" id="SOB96804.1"/>
    </source>
</evidence>
<proteinExistence type="inferred from homology"/>
<sequence length="250" mass="26972">MADPILQLRDLTKAYGALKVTDHVSLDVLPGEIHAIIGPNGAGKTTLIGQISGSLRPDGGSIRFAGEDVTHLPMHARARAGLARSFQITEILPAFTARENVALALQAKQGHSFRFLRNVSRDRDLNDRALACLAELGLSHRADLPAGILSHGEKRALELAIAMACEPKLLLLDEPMAGTGREETDRLVEVLGQLKGRYAMLLVEHDMSAVFALADRISVLVYGQIIETGTPNQIRASTKVREAYLGEEAA</sequence>
<dbReference type="Pfam" id="PF12399">
    <property type="entry name" value="BCA_ABC_TP_C"/>
    <property type="match status" value="1"/>
</dbReference>
<dbReference type="AlphaFoldDB" id="A0A285RSD4"/>
<comment type="similarity">
    <text evidence="1">Belongs to the ABC transporter superfamily.</text>
</comment>
<gene>
    <name evidence="6" type="ORF">SAMN05421512_102316</name>
</gene>
<keyword evidence="3" id="KW-0547">Nucleotide-binding</keyword>
<dbReference type="STRING" id="538381.GCA_001696535_03205"/>
<dbReference type="OrthoDB" id="9806149at2"/>
<dbReference type="RefSeq" id="WP_097174076.1">
    <property type="nucleotide sequence ID" value="NZ_JAJGNR010000006.1"/>
</dbReference>
<dbReference type="InterPro" id="IPR003593">
    <property type="entry name" value="AAA+_ATPase"/>
</dbReference>
<dbReference type="InterPro" id="IPR051120">
    <property type="entry name" value="ABC_AA/LPS_Transport"/>
</dbReference>
<dbReference type="CDD" id="cd03219">
    <property type="entry name" value="ABC_Mj1267_LivG_branched"/>
    <property type="match status" value="1"/>
</dbReference>
<dbReference type="PROSITE" id="PS50893">
    <property type="entry name" value="ABC_TRANSPORTER_2"/>
    <property type="match status" value="1"/>
</dbReference>
<keyword evidence="2" id="KW-0813">Transport</keyword>
<keyword evidence="7" id="KW-1185">Reference proteome</keyword>
<dbReference type="SUPFAM" id="SSF52540">
    <property type="entry name" value="P-loop containing nucleoside triphosphate hydrolases"/>
    <property type="match status" value="1"/>
</dbReference>
<accession>A0A285RSD4</accession>
<dbReference type="SMART" id="SM00382">
    <property type="entry name" value="AAA"/>
    <property type="match status" value="1"/>
</dbReference>
<evidence type="ECO:0000256" key="3">
    <source>
        <dbReference type="ARBA" id="ARBA00022741"/>
    </source>
</evidence>
<evidence type="ECO:0000256" key="1">
    <source>
        <dbReference type="ARBA" id="ARBA00005417"/>
    </source>
</evidence>
<feature type="domain" description="ABC transporter" evidence="5">
    <location>
        <begin position="6"/>
        <end position="247"/>
    </location>
</feature>
<dbReference type="InterPro" id="IPR027417">
    <property type="entry name" value="P-loop_NTPase"/>
</dbReference>
<dbReference type="GO" id="GO:0016887">
    <property type="term" value="F:ATP hydrolysis activity"/>
    <property type="evidence" value="ECO:0007669"/>
    <property type="project" value="InterPro"/>
</dbReference>
<dbReference type="PANTHER" id="PTHR45772">
    <property type="entry name" value="CONSERVED COMPONENT OF ABC TRANSPORTER FOR NATURAL AMINO ACIDS-RELATED"/>
    <property type="match status" value="1"/>
</dbReference>
<organism evidence="6 7">
    <name type="scientific">Stappia indica</name>
    <dbReference type="NCBI Taxonomy" id="538381"/>
    <lineage>
        <taxon>Bacteria</taxon>
        <taxon>Pseudomonadati</taxon>
        <taxon>Pseudomonadota</taxon>
        <taxon>Alphaproteobacteria</taxon>
        <taxon>Hyphomicrobiales</taxon>
        <taxon>Stappiaceae</taxon>
        <taxon>Stappia</taxon>
    </lineage>
</organism>
<dbReference type="GO" id="GO:0005524">
    <property type="term" value="F:ATP binding"/>
    <property type="evidence" value="ECO:0007669"/>
    <property type="project" value="UniProtKB-KW"/>
</dbReference>
<evidence type="ECO:0000256" key="2">
    <source>
        <dbReference type="ARBA" id="ARBA00022448"/>
    </source>
</evidence>
<keyword evidence="4 6" id="KW-0067">ATP-binding</keyword>
<dbReference type="PROSITE" id="PS00211">
    <property type="entry name" value="ABC_TRANSPORTER_1"/>
    <property type="match status" value="1"/>
</dbReference>
<dbReference type="Gene3D" id="3.40.50.300">
    <property type="entry name" value="P-loop containing nucleotide triphosphate hydrolases"/>
    <property type="match status" value="1"/>
</dbReference>
<dbReference type="InterPro" id="IPR017871">
    <property type="entry name" value="ABC_transporter-like_CS"/>
</dbReference>
<evidence type="ECO:0000259" key="5">
    <source>
        <dbReference type="PROSITE" id="PS50893"/>
    </source>
</evidence>
<evidence type="ECO:0000256" key="4">
    <source>
        <dbReference type="ARBA" id="ARBA00022840"/>
    </source>
</evidence>
<evidence type="ECO:0000313" key="7">
    <source>
        <dbReference type="Proteomes" id="UP000219331"/>
    </source>
</evidence>
<dbReference type="GO" id="GO:0005886">
    <property type="term" value="C:plasma membrane"/>
    <property type="evidence" value="ECO:0007669"/>
    <property type="project" value="TreeGrafter"/>
</dbReference>